<feature type="transmembrane region" description="Helical" evidence="1">
    <location>
        <begin position="247"/>
        <end position="268"/>
    </location>
</feature>
<dbReference type="GO" id="GO:0046475">
    <property type="term" value="P:glycerophospholipid catabolic process"/>
    <property type="evidence" value="ECO:0007669"/>
    <property type="project" value="TreeGrafter"/>
</dbReference>
<dbReference type="AlphaFoldDB" id="A0A845BMK4"/>
<keyword evidence="3" id="KW-1185">Reference proteome</keyword>
<evidence type="ECO:0000313" key="2">
    <source>
        <dbReference type="EMBL" id="MXR36504.1"/>
    </source>
</evidence>
<dbReference type="Proteomes" id="UP000467214">
    <property type="component" value="Unassembled WGS sequence"/>
</dbReference>
<feature type="transmembrane region" description="Helical" evidence="1">
    <location>
        <begin position="388"/>
        <end position="409"/>
    </location>
</feature>
<keyword evidence="1" id="KW-0472">Membrane</keyword>
<dbReference type="EMBL" id="WSSB01000004">
    <property type="protein sequence ID" value="MXR36504.1"/>
    <property type="molecule type" value="Genomic_DNA"/>
</dbReference>
<proteinExistence type="predicted"/>
<feature type="transmembrane region" description="Helical" evidence="1">
    <location>
        <begin position="280"/>
        <end position="301"/>
    </location>
</feature>
<feature type="transmembrane region" description="Helical" evidence="1">
    <location>
        <begin position="429"/>
        <end position="455"/>
    </location>
</feature>
<comment type="caution">
    <text evidence="2">The sequence shown here is derived from an EMBL/GenBank/DDBJ whole genome shotgun (WGS) entry which is preliminary data.</text>
</comment>
<feature type="transmembrane region" description="Helical" evidence="1">
    <location>
        <begin position="199"/>
        <end position="224"/>
    </location>
</feature>
<name>A0A845BMK4_9NEIS</name>
<dbReference type="GO" id="GO:0005829">
    <property type="term" value="C:cytosol"/>
    <property type="evidence" value="ECO:0007669"/>
    <property type="project" value="TreeGrafter"/>
</dbReference>
<organism evidence="2 3">
    <name type="scientific">Craterilacuibacter sinensis</name>
    <dbReference type="NCBI Taxonomy" id="2686017"/>
    <lineage>
        <taxon>Bacteria</taxon>
        <taxon>Pseudomonadati</taxon>
        <taxon>Pseudomonadota</taxon>
        <taxon>Betaproteobacteria</taxon>
        <taxon>Neisseriales</taxon>
        <taxon>Neisseriaceae</taxon>
        <taxon>Craterilacuibacter</taxon>
    </lineage>
</organism>
<reference evidence="2 3" key="1">
    <citation type="submission" date="2019-12" db="EMBL/GenBank/DDBJ databases">
        <title>Neisseriaceae gen. nov. sp. Genome sequencing and assembly.</title>
        <authorList>
            <person name="Liu Z."/>
            <person name="Li A."/>
        </authorList>
    </citation>
    <scope>NUCLEOTIDE SEQUENCE [LARGE SCALE GENOMIC DNA]</scope>
    <source>
        <strain evidence="2 3">B2N2-7</strain>
    </source>
</reference>
<dbReference type="SUPFAM" id="SSF52151">
    <property type="entry name" value="FabD/lysophospholipase-like"/>
    <property type="match status" value="1"/>
</dbReference>
<dbReference type="InterPro" id="IPR016035">
    <property type="entry name" value="Acyl_Trfase/lysoPLipase"/>
</dbReference>
<dbReference type="PANTHER" id="PTHR10728">
    <property type="entry name" value="CYTOSOLIC PHOSPHOLIPASE A2"/>
    <property type="match status" value="1"/>
</dbReference>
<keyword evidence="1" id="KW-1133">Transmembrane helix</keyword>
<evidence type="ECO:0008006" key="4">
    <source>
        <dbReference type="Google" id="ProtNLM"/>
    </source>
</evidence>
<evidence type="ECO:0000256" key="1">
    <source>
        <dbReference type="SAM" id="Phobius"/>
    </source>
</evidence>
<evidence type="ECO:0000313" key="3">
    <source>
        <dbReference type="Proteomes" id="UP000467214"/>
    </source>
</evidence>
<protein>
    <recommendedName>
        <fullName evidence="4">PNPLA domain-containing protein</fullName>
    </recommendedName>
</protein>
<dbReference type="RefSeq" id="WP_160795588.1">
    <property type="nucleotide sequence ID" value="NZ_WSSB01000004.1"/>
</dbReference>
<feature type="transmembrane region" description="Helical" evidence="1">
    <location>
        <begin position="467"/>
        <end position="486"/>
    </location>
</feature>
<keyword evidence="1" id="KW-0812">Transmembrane</keyword>
<sequence>MPRPASQTADPVCFSEEHVRIVRRRLRFGRAADAPKLALALSGGGIRSATFSLGVMQALAKAKLEDASVPLTAAGPDTDSLQGEASWLARFDYLSTVSGGGYLGAFFCSLFVPGRFRQQTTPESAAADAYAVMRVEPPPRFSTSRRTRTMARQVDALAGRSMPLAWLRENGRYLLPTGAGDTAYALALFIRNLLSVHGVLGTLAVLLLGLLAWSGAGLAAWAGLDTGLRAALASGKGSDFVLWWSPLWRLLPALLLLWCAPAALAYWLKPRVPGRGGYRPGHWLWLALALLVAYFECFATWPPQTGFWRYPAWGILWLGLAARALQLGYGWMAQRKAPGEAGAGGEYRVGVTRSLSASLLLLLGLFTLALVETLGQSLYLYLQRTSAGSLTLSSLVAALGAALAGVRYLARVFDEKSPSGWIARLPLPLLTAVAGVLLALVVLMLWACLVQAVAWGGALPASGAFASGWRLFLLVLLALVLAVLAGSPADFLRLSSLQQFYAARLTRAYLGASNGLRFASKERRAYSSAEPMPGDDLTLADYYGHATLAPLHLINCALNQTLGPAEQLVQRDRKGKPVCLAPGADDQVRFWVDGQAVRLHVPHGGVPQLGRWVAISGAAFSTGLGRATSLGSSLLCGLANIRLGDWQMLRGSGLVSRPVADEWPWRAFANQLLLLREWSGRFRGLHSRWQYLSDGGHFENTGVYELLRPGRQVKLIVACDCGADPDYRFDDLANLVRLARVDFALEIEVDQYAATHKGLRDVFTTPDALRLAQLQRKHVAQAEDDTRCAILLNVYPAADPARGEPVCRIVLIKPRVVSGMPADLLHYASNNPAFPQQTTIDQFFDDQQWESYRKLGLFVGEMLFAQEGGDRQAATALHCYLAL</sequence>
<dbReference type="Gene3D" id="3.40.1090.10">
    <property type="entry name" value="Cytosolic phospholipase A2 catalytic domain"/>
    <property type="match status" value="2"/>
</dbReference>
<gene>
    <name evidence="2" type="ORF">GQF02_05885</name>
</gene>
<dbReference type="GO" id="GO:0004623">
    <property type="term" value="F:phospholipase A2 activity"/>
    <property type="evidence" value="ECO:0007669"/>
    <property type="project" value="TreeGrafter"/>
</dbReference>
<feature type="transmembrane region" description="Helical" evidence="1">
    <location>
        <begin position="359"/>
        <end position="382"/>
    </location>
</feature>
<dbReference type="PANTHER" id="PTHR10728:SF40">
    <property type="entry name" value="PATATIN FAMILY PROTEIN"/>
    <property type="match status" value="1"/>
</dbReference>
<accession>A0A845BMK4</accession>